<accession>A0AAV8YHZ0</accession>
<protein>
    <submittedName>
        <fullName evidence="1">Uncharacterized protein</fullName>
    </submittedName>
</protein>
<sequence length="202" mass="23306">MKEVQNYNVELLNRELRQDGKPECSQRRDSDLRNRILLRTLSGSDEKLFTEVSEGWNPLSPLSIDCETEAERLLSSRCGSHASSSLRTVDSMTNVTRMTVSSLDLSNSTSSSDSFSSVSSVNSSISSEESDEDHQSQWNFLWKKHYEEEYLEQYNKFIGSMVETTISGNYFSNRLYMLKFAFIPYKMYVLKYLIWVCVCINT</sequence>
<evidence type="ECO:0000313" key="2">
    <source>
        <dbReference type="Proteomes" id="UP001162156"/>
    </source>
</evidence>
<evidence type="ECO:0000313" key="1">
    <source>
        <dbReference type="EMBL" id="KAJ8950149.1"/>
    </source>
</evidence>
<organism evidence="1 2">
    <name type="scientific">Rhamnusium bicolor</name>
    <dbReference type="NCBI Taxonomy" id="1586634"/>
    <lineage>
        <taxon>Eukaryota</taxon>
        <taxon>Metazoa</taxon>
        <taxon>Ecdysozoa</taxon>
        <taxon>Arthropoda</taxon>
        <taxon>Hexapoda</taxon>
        <taxon>Insecta</taxon>
        <taxon>Pterygota</taxon>
        <taxon>Neoptera</taxon>
        <taxon>Endopterygota</taxon>
        <taxon>Coleoptera</taxon>
        <taxon>Polyphaga</taxon>
        <taxon>Cucujiformia</taxon>
        <taxon>Chrysomeloidea</taxon>
        <taxon>Cerambycidae</taxon>
        <taxon>Lepturinae</taxon>
        <taxon>Rhagiini</taxon>
        <taxon>Rhamnusium</taxon>
    </lineage>
</organism>
<reference evidence="1" key="1">
    <citation type="journal article" date="2023" name="Insect Mol. Biol.">
        <title>Genome sequencing provides insights into the evolution of gene families encoding plant cell wall-degrading enzymes in longhorned beetles.</title>
        <authorList>
            <person name="Shin N.R."/>
            <person name="Okamura Y."/>
            <person name="Kirsch R."/>
            <person name="Pauchet Y."/>
        </authorList>
    </citation>
    <scope>NUCLEOTIDE SEQUENCE</scope>
    <source>
        <strain evidence="1">RBIC_L_NR</strain>
    </source>
</reference>
<gene>
    <name evidence="1" type="ORF">NQ314_008002</name>
</gene>
<name>A0AAV8YHZ0_9CUCU</name>
<proteinExistence type="predicted"/>
<dbReference type="AlphaFoldDB" id="A0AAV8YHZ0"/>
<dbReference type="EMBL" id="JANEYF010002186">
    <property type="protein sequence ID" value="KAJ8950149.1"/>
    <property type="molecule type" value="Genomic_DNA"/>
</dbReference>
<comment type="caution">
    <text evidence="1">The sequence shown here is derived from an EMBL/GenBank/DDBJ whole genome shotgun (WGS) entry which is preliminary data.</text>
</comment>
<dbReference type="Proteomes" id="UP001162156">
    <property type="component" value="Unassembled WGS sequence"/>
</dbReference>
<keyword evidence="2" id="KW-1185">Reference proteome</keyword>